<dbReference type="STRING" id="30069.A0A182YCA8"/>
<dbReference type="VEuPathDB" id="VectorBase:ASTEI20_033445"/>
<feature type="coiled-coil region" evidence="1">
    <location>
        <begin position="124"/>
        <end position="158"/>
    </location>
</feature>
<feature type="coiled-coil region" evidence="1">
    <location>
        <begin position="503"/>
        <end position="555"/>
    </location>
</feature>
<evidence type="ECO:0000256" key="2">
    <source>
        <dbReference type="SAM" id="MobiDB-lite"/>
    </source>
</evidence>
<sequence>MSFSKAKLKRFNDVPAVSSPSAFAEPKEKELPKKSSKKEDKCKIGGSMDAESIKTTKSALSLFRTPSLPRRLKFKHISDLTPKKASSKEEKANRLATTLEQSAEKPASDGSAKVPPIVQLYNKIDVNKEALGKAREENEQLKAKVLELRAEHQRAELERMSVVAEKDNQIMLLERELTSISKADELLQHITEGCLEKVKQYEQEIRDLHQSYERQLCEMHDSKTELEIRYDELLVVHRMLQNDFDVIEGENHFLNEEMEALREILEAHDMELQKKTDEIKLMEDGLNELVIEGRDLKEQVKYLKAQAEEDMLRYVEEGRNTIREIDQLKQENARLLTLLAEKNAIVAGMQEELNERQFELDDMRNDIRNEFSQEVSAMCKKHEAQLATMAELNEMKVKECESIFVLEKSKLVKEHSDRIKRLEKEHQREIERIGEQAEEKIRIADIQNEERVKALELSIQSSISAALASEKMHWQKELDKCQKIAETEIMQCEFEKRDLRTLWEASNEVIKDNENKIAELERRLHVELEPGAKSRDELETEVRDMALECSRLKTEKYNYQLTLNNTRSTVNILMERLKKSDGDVELLKAELEQVLRSKTEIETANNKLREEVTEYQRVLGALHASSSLLEKEMREKNEVFEKLMNSEEDAILTVSQIGKLFNERMEQSMGRYLEMYEELKKKYDAREVYIQDLKALLDEFANGIELARIELDTKDKKIFELENENKNIKLENMTIRFRCEQFEKYNQGEIRVPQPSPELQQVCNSHNEADDDERLVPNFLIENIINQLEQDGMSDKDPLGTIQEIIESGSEQHNGTEIIDKLKETEEKLRIVEEFAKETSDKYTELLENQNNRQKMKNLECNKDQQQLKAKIAKLQELNKKQENTIQTLQQQLSTFDSPQKLNGSVKYLSATASPKTPKKLIASPFPGKENRSPAQVGVFSPRSNVLRARNN</sequence>
<keyword evidence="4" id="KW-1185">Reference proteome</keyword>
<reference evidence="4" key="1">
    <citation type="journal article" date="2014" name="Genome Biol.">
        <title>Genome analysis of a major urban malaria vector mosquito, Anopheles stephensi.</title>
        <authorList>
            <person name="Jiang X."/>
            <person name="Peery A."/>
            <person name="Hall A.B."/>
            <person name="Sharma A."/>
            <person name="Chen X.G."/>
            <person name="Waterhouse R.M."/>
            <person name="Komissarov A."/>
            <person name="Riehle M.M."/>
            <person name="Shouche Y."/>
            <person name="Sharakhova M.V."/>
            <person name="Lawson D."/>
            <person name="Pakpour N."/>
            <person name="Arensburger P."/>
            <person name="Davidson V.L."/>
            <person name="Eiglmeier K."/>
            <person name="Emrich S."/>
            <person name="George P."/>
            <person name="Kennedy R.C."/>
            <person name="Mane S.P."/>
            <person name="Maslen G."/>
            <person name="Oringanje C."/>
            <person name="Qi Y."/>
            <person name="Settlage R."/>
            <person name="Tojo M."/>
            <person name="Tubio J.M."/>
            <person name="Unger M.F."/>
            <person name="Wang B."/>
            <person name="Vernick K.D."/>
            <person name="Ribeiro J.M."/>
            <person name="James A.A."/>
            <person name="Michel K."/>
            <person name="Riehle M.A."/>
            <person name="Luckhart S."/>
            <person name="Sharakhov I.V."/>
            <person name="Tu Z."/>
        </authorList>
    </citation>
    <scope>NUCLEOTIDE SEQUENCE [LARGE SCALE GENOMIC DNA]</scope>
    <source>
        <strain evidence="4">Indian</strain>
    </source>
</reference>
<feature type="coiled-coil region" evidence="1">
    <location>
        <begin position="405"/>
        <end position="439"/>
    </location>
</feature>
<feature type="compositionally biased region" description="Basic and acidic residues" evidence="2">
    <location>
        <begin position="79"/>
        <end position="93"/>
    </location>
</feature>
<accession>A0A182YCA8</accession>
<feature type="coiled-coil region" evidence="1">
    <location>
        <begin position="251"/>
        <end position="292"/>
    </location>
</feature>
<evidence type="ECO:0008006" key="5">
    <source>
        <dbReference type="Google" id="ProtNLM"/>
    </source>
</evidence>
<feature type="coiled-coil region" evidence="1">
    <location>
        <begin position="822"/>
        <end position="892"/>
    </location>
</feature>
<dbReference type="VEuPathDB" id="VectorBase:ASTE001868"/>
<dbReference type="Proteomes" id="UP000076408">
    <property type="component" value="Unassembled WGS sequence"/>
</dbReference>
<protein>
    <recommendedName>
        <fullName evidence="5">Hyaluronan-mediated motility receptor C-terminal domain-containing protein</fullName>
    </recommendedName>
</protein>
<dbReference type="AlphaFoldDB" id="A0A182YCA8"/>
<feature type="coiled-coil region" evidence="1">
    <location>
        <begin position="584"/>
        <end position="731"/>
    </location>
</feature>
<proteinExistence type="predicted"/>
<feature type="region of interest" description="Disordered" evidence="2">
    <location>
        <begin position="913"/>
        <end position="952"/>
    </location>
</feature>
<feature type="compositionally biased region" description="Basic and acidic residues" evidence="2">
    <location>
        <begin position="25"/>
        <end position="43"/>
    </location>
</feature>
<organism evidence="3 4">
    <name type="scientific">Anopheles stephensi</name>
    <name type="common">Indo-Pakistan malaria mosquito</name>
    <dbReference type="NCBI Taxonomy" id="30069"/>
    <lineage>
        <taxon>Eukaryota</taxon>
        <taxon>Metazoa</taxon>
        <taxon>Ecdysozoa</taxon>
        <taxon>Arthropoda</taxon>
        <taxon>Hexapoda</taxon>
        <taxon>Insecta</taxon>
        <taxon>Pterygota</taxon>
        <taxon>Neoptera</taxon>
        <taxon>Endopterygota</taxon>
        <taxon>Diptera</taxon>
        <taxon>Nematocera</taxon>
        <taxon>Culicoidea</taxon>
        <taxon>Culicidae</taxon>
        <taxon>Anophelinae</taxon>
        <taxon>Anopheles</taxon>
    </lineage>
</organism>
<evidence type="ECO:0000313" key="3">
    <source>
        <dbReference type="EnsemblMetazoa" id="ASTEI06094-PA"/>
    </source>
</evidence>
<keyword evidence="1" id="KW-0175">Coiled coil</keyword>
<dbReference type="VEuPathDB" id="VectorBase:ASTEI06094"/>
<evidence type="ECO:0000313" key="4">
    <source>
        <dbReference type="Proteomes" id="UP000076408"/>
    </source>
</evidence>
<reference evidence="3" key="2">
    <citation type="submission" date="2020-05" db="UniProtKB">
        <authorList>
            <consortium name="EnsemblMetazoa"/>
        </authorList>
    </citation>
    <scope>IDENTIFICATION</scope>
    <source>
        <strain evidence="3">Indian</strain>
    </source>
</reference>
<feature type="region of interest" description="Disordered" evidence="2">
    <location>
        <begin position="79"/>
        <end position="111"/>
    </location>
</feature>
<evidence type="ECO:0000256" key="1">
    <source>
        <dbReference type="SAM" id="Coils"/>
    </source>
</evidence>
<name>A0A182YCA8_ANOST</name>
<dbReference type="EnsemblMetazoa" id="ASTEI06094-RA">
    <property type="protein sequence ID" value="ASTEI06094-PA"/>
    <property type="gene ID" value="ASTEI06094"/>
</dbReference>
<dbReference type="OMA" id="RYLEMYE"/>
<feature type="coiled-coil region" evidence="1">
    <location>
        <begin position="325"/>
        <end position="366"/>
    </location>
</feature>
<feature type="region of interest" description="Disordered" evidence="2">
    <location>
        <begin position="15"/>
        <end position="49"/>
    </location>
</feature>